<keyword evidence="1" id="KW-0472">Membrane</keyword>
<comment type="caution">
    <text evidence="2">The sequence shown here is derived from an EMBL/GenBank/DDBJ whole genome shotgun (WGS) entry which is preliminary data.</text>
</comment>
<feature type="transmembrane region" description="Helical" evidence="1">
    <location>
        <begin position="12"/>
        <end position="39"/>
    </location>
</feature>
<evidence type="ECO:0000313" key="2">
    <source>
        <dbReference type="EMBL" id="GAA4806676.1"/>
    </source>
</evidence>
<dbReference type="RefSeq" id="WP_200175435.1">
    <property type="nucleotide sequence ID" value="NZ_BAABKQ010000001.1"/>
</dbReference>
<accession>A0ABP9C945</accession>
<dbReference type="Proteomes" id="UP001500839">
    <property type="component" value="Unassembled WGS sequence"/>
</dbReference>
<dbReference type="EMBL" id="BAABKQ010000001">
    <property type="protein sequence ID" value="GAA4806676.1"/>
    <property type="molecule type" value="Genomic_DNA"/>
</dbReference>
<evidence type="ECO:0000256" key="1">
    <source>
        <dbReference type="SAM" id="Phobius"/>
    </source>
</evidence>
<proteinExistence type="predicted"/>
<keyword evidence="3" id="KW-1185">Reference proteome</keyword>
<evidence type="ECO:0000313" key="3">
    <source>
        <dbReference type="Proteomes" id="UP001500839"/>
    </source>
</evidence>
<protein>
    <recommendedName>
        <fullName evidence="4">Interferon-induced transmembrane protein</fullName>
    </recommendedName>
</protein>
<keyword evidence="1" id="KW-1133">Transmembrane helix</keyword>
<organism evidence="2 3">
    <name type="scientific">Tomitella cavernea</name>
    <dbReference type="NCBI Taxonomy" id="1387982"/>
    <lineage>
        <taxon>Bacteria</taxon>
        <taxon>Bacillati</taxon>
        <taxon>Actinomycetota</taxon>
        <taxon>Actinomycetes</taxon>
        <taxon>Mycobacteriales</taxon>
        <taxon>Tomitella</taxon>
    </lineage>
</organism>
<keyword evidence="1" id="KW-0812">Transmembrane</keyword>
<gene>
    <name evidence="2" type="ORF">GCM10023353_07340</name>
</gene>
<sequence>MSLTNTLNSLWQVIAVGLVLGAGIPAVFAVGLKFLYGGALGVDENGDPTTAAPSPARRAAAYACFALVVCAVTAGIAAIVITGGH</sequence>
<feature type="transmembrane region" description="Helical" evidence="1">
    <location>
        <begin position="59"/>
        <end position="81"/>
    </location>
</feature>
<name>A0ABP9C945_9ACTN</name>
<reference evidence="3" key="1">
    <citation type="journal article" date="2019" name="Int. J. Syst. Evol. Microbiol.">
        <title>The Global Catalogue of Microorganisms (GCM) 10K type strain sequencing project: providing services to taxonomists for standard genome sequencing and annotation.</title>
        <authorList>
            <consortium name="The Broad Institute Genomics Platform"/>
            <consortium name="The Broad Institute Genome Sequencing Center for Infectious Disease"/>
            <person name="Wu L."/>
            <person name="Ma J."/>
        </authorList>
    </citation>
    <scope>NUCLEOTIDE SEQUENCE [LARGE SCALE GENOMIC DNA]</scope>
    <source>
        <strain evidence="3">JCM 18542</strain>
    </source>
</reference>
<evidence type="ECO:0008006" key="4">
    <source>
        <dbReference type="Google" id="ProtNLM"/>
    </source>
</evidence>